<keyword evidence="2" id="KW-1185">Reference proteome</keyword>
<protein>
    <submittedName>
        <fullName evidence="1">Uncharacterized protein</fullName>
    </submittedName>
</protein>
<sequence>MIKINSLQVNLTMHTESYVVGEVPCYITQRVNYKDDLMVSEIKDCSMEYEDSIHPFYEIYANGQLYRRIEYSPVTIGYERVLEE</sequence>
<proteinExistence type="predicted"/>
<comment type="caution">
    <text evidence="1">The sequence shown here is derived from an EMBL/GenBank/DDBJ whole genome shotgun (WGS) entry which is preliminary data.</text>
</comment>
<organism evidence="1 2">
    <name type="scientific">Viridibacillus arenosi FSL R5-213</name>
    <dbReference type="NCBI Taxonomy" id="1227360"/>
    <lineage>
        <taxon>Bacteria</taxon>
        <taxon>Bacillati</taxon>
        <taxon>Bacillota</taxon>
        <taxon>Bacilli</taxon>
        <taxon>Bacillales</taxon>
        <taxon>Caryophanaceae</taxon>
        <taxon>Viridibacillus</taxon>
    </lineage>
</organism>
<dbReference type="RefSeq" id="WP_038185493.1">
    <property type="nucleotide sequence ID" value="NZ_ASQA01000028.1"/>
</dbReference>
<dbReference type="Proteomes" id="UP000019062">
    <property type="component" value="Unassembled WGS sequence"/>
</dbReference>
<dbReference type="EMBL" id="ASQA01000028">
    <property type="protein sequence ID" value="ETT84194.1"/>
    <property type="molecule type" value="Genomic_DNA"/>
</dbReference>
<reference evidence="1 2" key="1">
    <citation type="journal article" date="2014" name="BMC Genomics">
        <title>Genomic comparison of sporeforming bacilli isolated from milk.</title>
        <authorList>
            <person name="Moreno Switt A.I."/>
            <person name="Andrus A.D."/>
            <person name="Ranieri M.L."/>
            <person name="Orsi R.H."/>
            <person name="Ivy R."/>
            <person name="den Bakker H.C."/>
            <person name="Martin N.H."/>
            <person name="Wiedmann M."/>
            <person name="Boor K.J."/>
        </authorList>
    </citation>
    <scope>NUCLEOTIDE SEQUENCE [LARGE SCALE GENOMIC DNA]</scope>
    <source>
        <strain evidence="1 2">FSL R5-213</strain>
    </source>
</reference>
<dbReference type="AlphaFoldDB" id="W4EVB4"/>
<evidence type="ECO:0000313" key="2">
    <source>
        <dbReference type="Proteomes" id="UP000019062"/>
    </source>
</evidence>
<gene>
    <name evidence="1" type="ORF">C176_12538</name>
</gene>
<accession>W4EVB4</accession>
<evidence type="ECO:0000313" key="1">
    <source>
        <dbReference type="EMBL" id="ETT84194.1"/>
    </source>
</evidence>
<name>W4EVB4_9BACL</name>